<reference evidence="2" key="1">
    <citation type="journal article" date="2008" name="Trends Biochem. Sci.">
        <title>Bacterial chemoreceptors: high-performance signaling in networked arrays.</title>
        <authorList>
            <person name="Hazelbauer G.L."/>
            <person name="Falke J.J."/>
            <person name="Parkinson J.S."/>
        </authorList>
    </citation>
    <scope>NUCLEOTIDE SEQUENCE</scope>
</reference>
<organism evidence="1 2">
    <name type="scientific">Derxia gummosa DSM 723</name>
    <dbReference type="NCBI Taxonomy" id="1121388"/>
    <lineage>
        <taxon>Bacteria</taxon>
        <taxon>Pseudomonadati</taxon>
        <taxon>Pseudomonadota</taxon>
        <taxon>Betaproteobacteria</taxon>
        <taxon>Burkholderiales</taxon>
        <taxon>Alcaligenaceae</taxon>
        <taxon>Derxia</taxon>
    </lineage>
</organism>
<name>A0AC36KHH1_9BURK</name>
<proteinExistence type="predicted"/>
<reference evidence="2" key="3">
    <citation type="submission" date="2025-08" db="UniProtKB">
        <authorList>
            <consortium name="RefSeq"/>
        </authorList>
    </citation>
    <scope>IDENTIFICATION</scope>
</reference>
<sequence length="845" mass="88142">MSPPPLRHAPALTGSAIVILLAIAAISLGLAGAPPLAALACLGGVVIAAGGLAVHLSGAITRANAAAEAADRLVRSLDQGTGRSMVVDADGRIVSVSRALGALLAAAESDIRRALPQFSALALAGQPFEPLHRRLDGQARALMDLGSGETSRIRLGEQVYDLVVAPVLAADGRRLGTAVEWIDRGAELRAGADLAAVLDAASDGNFAPRATPVEGAPALAVLLAERVNRFMEHAGGALARLDGQVQDIARGRLHGAAGATLPGLYGTMQQEIDQLRQHLSALIDAMNRMSAEHDRGDIDVTIDASRFEGDFGAMAQGINVMVAGHIAVKKKAMACIAEFGRGNFDAPLEAFPGKKAFINDTIERVRANLTGLIREMNRMSAEHDRGDIDVVIDAGRFEGDFGGMAEGINGMVAGHIAVKKKAMACIAEFGRGNFDAPLDAFPGKKAFINDTIEQVRGNLRALIADTALLVEAAREGRLDARADASVHHGDFRRIVAGINETLDTILVPVNEVARVMEAMAGGDLTQTARAESRGQLRALCDSVNGTVTKLAEVVSDVNASARELASASEQVSATAQGLSQASCEQAASVEQTSASIEQMAASVQQNAENAQITKSMSGKAATEAGQGGSAVRETVQAMKTIADRIGIVDDIAYQTNLLALNAAIEAARAGEHGKGFAVVAAEVRKLAERSQEAAQEIGEVAKGSVSLAERAGTLLDTIVPSITKASDLVQEIAAASHEQSSGIGQINSAVSQLSDLTQSNSGAAEELAATAEELSSQAEQLQALMTFFKTGHQTPAPAPKAARITAQSATQPARTAAAPGQRRREPARKRERERQSLEEFIRFDD</sequence>
<reference evidence="2" key="2">
    <citation type="journal article" date="2010" name="Environ. Microbiol.">
        <title>Sensing of environmental signals: classification of chemoreceptors according to the size of their ligand binding regions.</title>
        <authorList>
            <person name="Lacal J."/>
            <person name="Garcia-Fontana C."/>
            <person name="Munoz-Martinez F."/>
            <person name="Ramos J.L."/>
            <person name="Krell T."/>
        </authorList>
    </citation>
    <scope>NUCLEOTIDE SEQUENCE</scope>
</reference>
<keyword evidence="1" id="KW-1185">Reference proteome</keyword>
<evidence type="ECO:0000313" key="2">
    <source>
        <dbReference type="RefSeq" id="WP_051378297.1"/>
    </source>
</evidence>
<accession>A0AC36KHH1</accession>
<dbReference type="Proteomes" id="UP000675920">
    <property type="component" value="Unplaced"/>
</dbReference>
<dbReference type="RefSeq" id="WP_051378297.1">
    <property type="nucleotide sequence ID" value="NZ_AXWS01000008.1"/>
</dbReference>
<protein>
    <submittedName>
        <fullName evidence="2">Methyl-accepting chemotaxis protein</fullName>
    </submittedName>
</protein>
<evidence type="ECO:0000313" key="1">
    <source>
        <dbReference type="Proteomes" id="UP000675920"/>
    </source>
</evidence>